<dbReference type="AlphaFoldDB" id="A0AAP9T0U4"/>
<keyword evidence="3" id="KW-1185">Reference proteome</keyword>
<dbReference type="EMBL" id="CP054580">
    <property type="protein sequence ID" value="QKS24605.1"/>
    <property type="molecule type" value="Genomic_DNA"/>
</dbReference>
<reference evidence="2 3" key="1">
    <citation type="submission" date="2019-12" db="EMBL/GenBank/DDBJ databases">
        <title>Genome sequencing and assembly of endphytes of Porphyra tenera.</title>
        <authorList>
            <person name="Park J.M."/>
            <person name="Shin R."/>
            <person name="Jo S.H."/>
        </authorList>
    </citation>
    <scope>NUCLEOTIDE SEQUENCE [LARGE SCALE GENOMIC DNA]</scope>
    <source>
        <strain evidence="2 3">GPM3</strain>
    </source>
</reference>
<dbReference type="InterPro" id="IPR006448">
    <property type="entry name" value="Phage_term_ssu_P27"/>
</dbReference>
<protein>
    <recommendedName>
        <fullName evidence="4">Phage terminase small subunit P27 family</fullName>
    </recommendedName>
</protein>
<dbReference type="Proteomes" id="UP000509761">
    <property type="component" value="Chromosome"/>
</dbReference>
<evidence type="ECO:0000313" key="2">
    <source>
        <dbReference type="EMBL" id="QKS24605.1"/>
    </source>
</evidence>
<evidence type="ECO:0008006" key="4">
    <source>
        <dbReference type="Google" id="ProtNLM"/>
    </source>
</evidence>
<dbReference type="NCBIfam" id="TIGR01558">
    <property type="entry name" value="sm_term_P27"/>
    <property type="match status" value="1"/>
</dbReference>
<organism evidence="2 3">
    <name type="scientific">Vreelandella titanicae</name>
    <dbReference type="NCBI Taxonomy" id="664683"/>
    <lineage>
        <taxon>Bacteria</taxon>
        <taxon>Pseudomonadati</taxon>
        <taxon>Pseudomonadota</taxon>
        <taxon>Gammaproteobacteria</taxon>
        <taxon>Oceanospirillales</taxon>
        <taxon>Halomonadaceae</taxon>
        <taxon>Vreelandella</taxon>
    </lineage>
</organism>
<feature type="region of interest" description="Disordered" evidence="1">
    <location>
        <begin position="137"/>
        <end position="157"/>
    </location>
</feature>
<evidence type="ECO:0000313" key="3">
    <source>
        <dbReference type="Proteomes" id="UP000509761"/>
    </source>
</evidence>
<dbReference type="Pfam" id="PF05119">
    <property type="entry name" value="Terminase_4"/>
    <property type="match status" value="1"/>
</dbReference>
<gene>
    <name evidence="2" type="ORF">FX987_02387</name>
</gene>
<feature type="region of interest" description="Disordered" evidence="1">
    <location>
        <begin position="1"/>
        <end position="26"/>
    </location>
</feature>
<evidence type="ECO:0000256" key="1">
    <source>
        <dbReference type="SAM" id="MobiDB-lite"/>
    </source>
</evidence>
<feature type="compositionally biased region" description="Basic and acidic residues" evidence="1">
    <location>
        <begin position="145"/>
        <end position="157"/>
    </location>
</feature>
<name>A0AAP9T0U4_9GAMM</name>
<accession>A0AAP9T0U4</accession>
<dbReference type="RefSeq" id="WP_174788217.1">
    <property type="nucleotide sequence ID" value="NZ_CP054580.1"/>
</dbReference>
<proteinExistence type="predicted"/>
<sequence>MAGRRPKPTDVKRAAGNPGGRTLNENEVESAVIQEFEPPSHLSERAKEAWLRIVEHYIHTKVIQITDEMALEMLCETYADIRELREEIEINGRTFVSTDRTGSKLLKRNPAVAELADADKRLRMWIVEFGLTPSSRSKFNTDGSSKGDEDPLDEFLK</sequence>